<dbReference type="Proteomes" id="UP000322225">
    <property type="component" value="Chromosome 6"/>
</dbReference>
<dbReference type="HAMAP" id="MF_00114">
    <property type="entry name" value="DeoC_type1"/>
    <property type="match status" value="1"/>
</dbReference>
<gene>
    <name evidence="9" type="ORF">CI109_103325</name>
</gene>
<dbReference type="InterPro" id="IPR013785">
    <property type="entry name" value="Aldolase_TIM"/>
</dbReference>
<name>A0AAJ8LKE4_9TREE</name>
<dbReference type="InterPro" id="IPR011343">
    <property type="entry name" value="DeoC"/>
</dbReference>
<dbReference type="AlphaFoldDB" id="A0AAJ8LKE4"/>
<keyword evidence="10" id="KW-1185">Reference proteome</keyword>
<dbReference type="PANTHER" id="PTHR10889:SF1">
    <property type="entry name" value="DEOXYRIBOSE-PHOSPHATE ALDOLASE"/>
    <property type="match status" value="1"/>
</dbReference>
<keyword evidence="5" id="KW-0704">Schiff base</keyword>
<dbReference type="InterPro" id="IPR002915">
    <property type="entry name" value="DeoC/FbaB/LacD_aldolase"/>
</dbReference>
<dbReference type="RefSeq" id="XP_065823352.1">
    <property type="nucleotide sequence ID" value="XM_065967280.1"/>
</dbReference>
<dbReference type="EMBL" id="CP144056">
    <property type="protein sequence ID" value="WWD18870.1"/>
    <property type="molecule type" value="Genomic_DNA"/>
</dbReference>
<dbReference type="GO" id="GO:0016052">
    <property type="term" value="P:carbohydrate catabolic process"/>
    <property type="evidence" value="ECO:0007669"/>
    <property type="project" value="TreeGrafter"/>
</dbReference>
<comment type="catalytic activity">
    <reaction evidence="7">
        <text>2-deoxy-D-ribose 5-phosphate = D-glyceraldehyde 3-phosphate + acetaldehyde</text>
        <dbReference type="Rhea" id="RHEA:12821"/>
        <dbReference type="ChEBI" id="CHEBI:15343"/>
        <dbReference type="ChEBI" id="CHEBI:59776"/>
        <dbReference type="ChEBI" id="CHEBI:62877"/>
        <dbReference type="EC" id="4.1.2.4"/>
    </reaction>
</comment>
<dbReference type="GO" id="GO:0005737">
    <property type="term" value="C:cytoplasm"/>
    <property type="evidence" value="ECO:0007669"/>
    <property type="project" value="InterPro"/>
</dbReference>
<keyword evidence="4" id="KW-0456">Lyase</keyword>
<organism evidence="9 10">
    <name type="scientific">Kwoniella shandongensis</name>
    <dbReference type="NCBI Taxonomy" id="1734106"/>
    <lineage>
        <taxon>Eukaryota</taxon>
        <taxon>Fungi</taxon>
        <taxon>Dikarya</taxon>
        <taxon>Basidiomycota</taxon>
        <taxon>Agaricomycotina</taxon>
        <taxon>Tremellomycetes</taxon>
        <taxon>Tremellales</taxon>
        <taxon>Cryptococcaceae</taxon>
        <taxon>Kwoniella</taxon>
    </lineage>
</organism>
<comment type="similarity">
    <text evidence="1">Belongs to the DeoC/FbaB aldolase family. DeoC type 1 subfamily.</text>
</comment>
<evidence type="ECO:0000256" key="7">
    <source>
        <dbReference type="ARBA" id="ARBA00048791"/>
    </source>
</evidence>
<dbReference type="PANTHER" id="PTHR10889">
    <property type="entry name" value="DEOXYRIBOSE-PHOSPHATE ALDOLASE"/>
    <property type="match status" value="1"/>
</dbReference>
<comment type="function">
    <text evidence="8">Catalyzes a reversible aldol reaction between acetaldehyde and D-glyceraldehyde 3-phosphate to generate 2-deoxy-D-ribose 5-phosphate.</text>
</comment>
<dbReference type="EC" id="4.1.2.4" evidence="2"/>
<proteinExistence type="inferred from homology"/>
<dbReference type="CDD" id="cd00959">
    <property type="entry name" value="DeoC"/>
    <property type="match status" value="1"/>
</dbReference>
<evidence type="ECO:0000256" key="5">
    <source>
        <dbReference type="ARBA" id="ARBA00023270"/>
    </source>
</evidence>
<dbReference type="GO" id="GO:0004139">
    <property type="term" value="F:deoxyribose-phosphate aldolase activity"/>
    <property type="evidence" value="ECO:0007669"/>
    <property type="project" value="UniProtKB-EC"/>
</dbReference>
<sequence length="293" mass="31440">MALAPIVRGIGWSGAREVIPCGEGKGQGGFCKMSEHKITVTLTQISKMIDHSLLHPTMTDADLIEGLRIAKKYNTATACIKPYFIQQALKELEGSDVKVCPVIGFPAGNSATQVKVYEAQLAAKEGGKEIDMVINIGKALGGDWEYVKDEIKQVNDVVVAEGAILKVIFENDFLKNEHIIKLCEICSELDVGFVKTSTGYGMVKQSDGSYNYKGATVEHLKLMRQHSKPSVQIKAAGGVRTLDDLLHVMSLGVTRIGATATIAIIEAAIARGITDTPTTVDFKPIAGSESGGY</sequence>
<protein>
    <recommendedName>
        <fullName evidence="2">deoxyribose-phosphate aldolase</fullName>
        <ecNumber evidence="2">4.1.2.4</ecNumber>
    </recommendedName>
    <alternativeName>
        <fullName evidence="6">2-deoxy-D-ribose 5-phosphate aldolase</fullName>
    </alternativeName>
</protein>
<evidence type="ECO:0000256" key="6">
    <source>
        <dbReference type="ARBA" id="ARBA00032755"/>
    </source>
</evidence>
<dbReference type="Pfam" id="PF01791">
    <property type="entry name" value="DeoC"/>
    <property type="match status" value="1"/>
</dbReference>
<keyword evidence="3" id="KW-0963">Cytoplasm</keyword>
<dbReference type="InterPro" id="IPR028581">
    <property type="entry name" value="DeoC_typeI"/>
</dbReference>
<reference evidence="9" key="2">
    <citation type="submission" date="2024-01" db="EMBL/GenBank/DDBJ databases">
        <title>Comparative genomics of Cryptococcus and Kwoniella reveals pathogenesis evolution and contrasting modes of karyotype evolution via chromosome fusion or intercentromeric recombination.</title>
        <authorList>
            <person name="Coelho M.A."/>
            <person name="David-Palma M."/>
            <person name="Shea T."/>
            <person name="Bowers K."/>
            <person name="McGinley-Smith S."/>
            <person name="Mohammad A.W."/>
            <person name="Gnirke A."/>
            <person name="Yurkov A.M."/>
            <person name="Nowrousian M."/>
            <person name="Sun S."/>
            <person name="Cuomo C.A."/>
            <person name="Heitman J."/>
        </authorList>
    </citation>
    <scope>NUCLEOTIDE SEQUENCE</scope>
    <source>
        <strain evidence="9">CBS 12478</strain>
    </source>
</reference>
<dbReference type="Gene3D" id="3.20.20.70">
    <property type="entry name" value="Aldolase class I"/>
    <property type="match status" value="1"/>
</dbReference>
<evidence type="ECO:0000313" key="10">
    <source>
        <dbReference type="Proteomes" id="UP000322225"/>
    </source>
</evidence>
<evidence type="ECO:0000256" key="2">
    <source>
        <dbReference type="ARBA" id="ARBA00012515"/>
    </source>
</evidence>
<evidence type="ECO:0000256" key="3">
    <source>
        <dbReference type="ARBA" id="ARBA00022490"/>
    </source>
</evidence>
<evidence type="ECO:0000256" key="8">
    <source>
        <dbReference type="ARBA" id="ARBA00056337"/>
    </source>
</evidence>
<accession>A0AAJ8LKE4</accession>
<dbReference type="SUPFAM" id="SSF51569">
    <property type="entry name" value="Aldolase"/>
    <property type="match status" value="1"/>
</dbReference>
<reference evidence="9" key="1">
    <citation type="submission" date="2017-08" db="EMBL/GenBank/DDBJ databases">
        <authorList>
            <person name="Cuomo C."/>
            <person name="Billmyre B."/>
            <person name="Heitman J."/>
        </authorList>
    </citation>
    <scope>NUCLEOTIDE SEQUENCE</scope>
    <source>
        <strain evidence="9">CBS 12478</strain>
    </source>
</reference>
<dbReference type="FunFam" id="3.20.20.70:FF:000198">
    <property type="entry name" value="Deoxyribose-phosphate aldolase"/>
    <property type="match status" value="1"/>
</dbReference>
<evidence type="ECO:0000313" key="9">
    <source>
        <dbReference type="EMBL" id="WWD18870.1"/>
    </source>
</evidence>
<dbReference type="GeneID" id="43589703"/>
<evidence type="ECO:0000256" key="4">
    <source>
        <dbReference type="ARBA" id="ARBA00023239"/>
    </source>
</evidence>
<dbReference type="GO" id="GO:0009264">
    <property type="term" value="P:deoxyribonucleotide catabolic process"/>
    <property type="evidence" value="ECO:0007669"/>
    <property type="project" value="InterPro"/>
</dbReference>
<dbReference type="NCBIfam" id="TIGR00126">
    <property type="entry name" value="deoC"/>
    <property type="match status" value="1"/>
</dbReference>
<dbReference type="KEGG" id="ksn:43589703"/>
<dbReference type="SMART" id="SM01133">
    <property type="entry name" value="DeoC"/>
    <property type="match status" value="1"/>
</dbReference>
<evidence type="ECO:0000256" key="1">
    <source>
        <dbReference type="ARBA" id="ARBA00010936"/>
    </source>
</evidence>